<accession>A0A7V4WWV7</accession>
<protein>
    <submittedName>
        <fullName evidence="2">Glycosyltransferase</fullName>
    </submittedName>
</protein>
<feature type="non-terminal residue" evidence="2">
    <location>
        <position position="1"/>
    </location>
</feature>
<dbReference type="CDD" id="cd03801">
    <property type="entry name" value="GT4_PimA-like"/>
    <property type="match status" value="1"/>
</dbReference>
<feature type="domain" description="Glycosyl transferase family 1" evidence="1">
    <location>
        <begin position="181"/>
        <end position="331"/>
    </location>
</feature>
<dbReference type="Pfam" id="PF00534">
    <property type="entry name" value="Glycos_transf_1"/>
    <property type="match status" value="1"/>
</dbReference>
<dbReference type="EMBL" id="DRQG01000139">
    <property type="protein sequence ID" value="HGY56896.1"/>
    <property type="molecule type" value="Genomic_DNA"/>
</dbReference>
<name>A0A7V4WWV7_CALAY</name>
<reference evidence="2" key="1">
    <citation type="journal article" date="2020" name="mSystems">
        <title>Genome- and Community-Level Interaction Insights into Carbon Utilization and Element Cycling Functions of Hydrothermarchaeota in Hydrothermal Sediment.</title>
        <authorList>
            <person name="Zhou Z."/>
            <person name="Liu Y."/>
            <person name="Xu W."/>
            <person name="Pan J."/>
            <person name="Luo Z.H."/>
            <person name="Li M."/>
        </authorList>
    </citation>
    <scope>NUCLEOTIDE SEQUENCE [LARGE SCALE GENOMIC DNA]</scope>
    <source>
        <strain evidence="2">HyVt-577</strain>
    </source>
</reference>
<organism evidence="2">
    <name type="scientific">Caldithrix abyssi</name>
    <dbReference type="NCBI Taxonomy" id="187145"/>
    <lineage>
        <taxon>Bacteria</taxon>
        <taxon>Pseudomonadati</taxon>
        <taxon>Calditrichota</taxon>
        <taxon>Calditrichia</taxon>
        <taxon>Calditrichales</taxon>
        <taxon>Calditrichaceae</taxon>
        <taxon>Caldithrix</taxon>
    </lineage>
</organism>
<dbReference type="PANTHER" id="PTHR12526">
    <property type="entry name" value="GLYCOSYLTRANSFERASE"/>
    <property type="match status" value="1"/>
</dbReference>
<dbReference type="PANTHER" id="PTHR12526:SF638">
    <property type="entry name" value="SPORE COAT PROTEIN SA"/>
    <property type="match status" value="1"/>
</dbReference>
<dbReference type="AlphaFoldDB" id="A0A7V4WWV7"/>
<dbReference type="GO" id="GO:0016757">
    <property type="term" value="F:glycosyltransferase activity"/>
    <property type="evidence" value="ECO:0007669"/>
    <property type="project" value="InterPro"/>
</dbReference>
<dbReference type="SUPFAM" id="SSF53756">
    <property type="entry name" value="UDP-Glycosyltransferase/glycogen phosphorylase"/>
    <property type="match status" value="1"/>
</dbReference>
<dbReference type="Gene3D" id="3.40.50.2000">
    <property type="entry name" value="Glycogen Phosphorylase B"/>
    <property type="match status" value="1"/>
</dbReference>
<sequence length="365" mass="42084">QSLRNLIDHLSDRITFKILTPDFDLGEKDPYPNVDRNRWTKVNGIDIYYISKSNMTIHKIGHIIRNTKHDIRYYNSFFYPYLTVFPLLMEKIGWLPKKPSVLALRGEFAPSALTEKRLKKQLFLFLNSFINIYSNVVWQVSSPFEKEQLLKVFGQKRVKGLQIISNIPPKNAKVGDGRVSNKKKGILNLVYIGRVAKNKNLLGAITLLRGSKGRVTLDVYGPGEDKDYLQLCLNQANQLPENVVVNFHGPVEHKEIINLLRQNDFLFFPSLGENFGHIILESLISGTPAIISDRTPWQDLEKYEAGWVIDLEDKNKFNEVVNHCVQMDKPEHQTYCDGALKKAKQYLEDTRIVEETYQMFTGLLK</sequence>
<proteinExistence type="predicted"/>
<comment type="caution">
    <text evidence="2">The sequence shown here is derived from an EMBL/GenBank/DDBJ whole genome shotgun (WGS) entry which is preliminary data.</text>
</comment>
<gene>
    <name evidence="2" type="ORF">ENK44_14405</name>
</gene>
<dbReference type="InterPro" id="IPR001296">
    <property type="entry name" value="Glyco_trans_1"/>
</dbReference>
<dbReference type="Proteomes" id="UP000885779">
    <property type="component" value="Unassembled WGS sequence"/>
</dbReference>
<evidence type="ECO:0000313" key="2">
    <source>
        <dbReference type="EMBL" id="HGY56896.1"/>
    </source>
</evidence>
<evidence type="ECO:0000259" key="1">
    <source>
        <dbReference type="Pfam" id="PF00534"/>
    </source>
</evidence>